<dbReference type="InterPro" id="IPR046368">
    <property type="entry name" value="Tag1"/>
</dbReference>
<evidence type="ECO:0000256" key="2">
    <source>
        <dbReference type="SAM" id="Phobius"/>
    </source>
</evidence>
<proteinExistence type="predicted"/>
<organism evidence="3 4">
    <name type="scientific">Parasitella parasitica</name>
    <dbReference type="NCBI Taxonomy" id="35722"/>
    <lineage>
        <taxon>Eukaryota</taxon>
        <taxon>Fungi</taxon>
        <taxon>Fungi incertae sedis</taxon>
        <taxon>Mucoromycota</taxon>
        <taxon>Mucoromycotina</taxon>
        <taxon>Mucoromycetes</taxon>
        <taxon>Mucorales</taxon>
        <taxon>Mucorineae</taxon>
        <taxon>Mucoraceae</taxon>
        <taxon>Parasitella</taxon>
    </lineage>
</organism>
<keyword evidence="4" id="KW-1185">Reference proteome</keyword>
<dbReference type="GO" id="GO:0000329">
    <property type="term" value="C:fungal-type vacuole membrane"/>
    <property type="evidence" value="ECO:0007669"/>
    <property type="project" value="InterPro"/>
</dbReference>
<dbReference type="InterPro" id="IPR022185">
    <property type="entry name" value="DUF3712"/>
</dbReference>
<dbReference type="OrthoDB" id="10039566at2759"/>
<sequence length="1667" mass="174649">MAGSIHQTYEHQVVVSDGGTYHPAVDDEINLRHHDNDILEEYSEKAAPPPKQKFYKKKRYWIICSIITVIVVVVVVVLALYVIFPKIAQSLMNKSKIDVTAADISFTKPDALVNQVYAKRDGDDMNSTFYMNMQSALSDTGPFSAKIKFHNPIQIYYNESYLGDIFLYNETSIGGGHGTLNAVTPFLIRDQASFASFAKTMLAVESFKWTLKGKLDITALTRTATVDLNKEIVLNGMNGFPNVKINSFQLPGDDPNGGILVELGTVLESPSPIGVQLGTIKLAIGYDGIPLGFVTGQGVNLVKGENNILLKGTLAPQNDTMALEKIGVLFSNYVAGQLSNTSAVGVSCAPDGVNAIGWLSEGFSTVNLNVGLTAGSPLKIINGVSLGYLDLKFDPLAPYAPVANAPAVTANFQMPFGFSINITEVSQNITLAINTTGEQTESFALMQTPYTPAVSSQQNGTIIFPLTNTALAGIAGKESFYNQYTYALTANSNYTFMVSGIATTKAMTPLGPIVLSGINFTVPTTLNGLQFLNSSATVINSLDVTGGTEAGLALAINVTMDNPSDFGISTGDVSFNMGASGTTLGLVTLNNLTLNRGQNTVAAAASFDPKSSDVGQNLLSTFVMGSNNAVDISGYANSTNIASLAEALGAISLSSTLPGLTTALIQGSSMAVLNDTLQTSMVGVKVTIANPFSAGLSISKVVAAATFVGMPVGNIDQDISSNPFIIGGKSTATSQDLSMSMNLEPAAVALLLRTLAVQAGMNTDALDGLLALGGFNIEGQQDVGTDSSLFKGFDVSQFVLDAMKALKVDLSLSSTITIGQYVNDLAFSQAGVAVAADSSVTKLIPIVGQPIVQQIVDGSILGFDTIVMSNVAESSFTVQMKGSISNSGPMDATISFPTPLTVYWQGRTLGTVTMANIDAKADVGASFDVPGSFTVNNGNDMADFAAYLINNEAFEWEIVGKDVSVNALGFTFTGVSLDKFVTLKGSNGFKNAVTVQKFDLPANDPAGGITLTADTVIRNPSQVGFNLGGAAFETYFDGVDLGPLASDGAAFFAPLTDSSMKMKGRLKPQESQEGIVAITTVFGHYLAGLSSNLTIKGISGSGSSGMVSWLTTAFKTINIENVVLPGPEVIPELIPSIEMKDLTLDFTKDQWAPPTSSSRVEAQLKNPFGFPLSVTQLDMAVQATYGGGTVATLDIPTSSASTSSSGLITTGFNDIPFKVSNHELFTGFNSLLTLTPSITFGLKGSSNAVASTAIGTLTLPGVPFDVDTTLAGFNSFGNIAAIKSLKVSGASAQYIIVDLVVTLTNPSNITIMVGDLNFDVYMNEYNAIIGKAYMLDTTIKSGAQDYNCVMHLAEGATSAEAVGKMLYYYLTGASVPLTIQGSSASTAIVPLQDGLSKLKLATSINGVTQGLIQKLDVLVDVIALGMNGGYGEVKITIFNPLNTKFALKHIKASCTTYLTCNYAGPLQYTTIEVGTVDYEFDSPFEIGPGESRETGSIPVLVNTVMLDGIMADVASLKGLYNVSQTASIIVGDQFQTDQMVYAQQNVPYVISMPPFPDTSDPVWPTICESYPHTDLAATLSTNVTAVASNLTSIATSSVVPSASGSLPATLNTLTESTATSAAPPATATTVATTTTEEAEPTTITTNETAQVQPTSTTTDAAVTPTDA</sequence>
<dbReference type="Pfam" id="PF12505">
    <property type="entry name" value="DUF3712"/>
    <property type="match status" value="4"/>
</dbReference>
<keyword evidence="2" id="KW-1133">Transmembrane helix</keyword>
<keyword evidence="2" id="KW-0812">Transmembrane</keyword>
<dbReference type="Proteomes" id="UP000054107">
    <property type="component" value="Unassembled WGS sequence"/>
</dbReference>
<dbReference type="PANTHER" id="PTHR35895:SF1">
    <property type="entry name" value="LIPID-BINDING SERUM GLYCOPROTEIN C-TERMINAL DOMAIN-CONTAINING PROTEIN"/>
    <property type="match status" value="1"/>
</dbReference>
<keyword evidence="2" id="KW-0472">Membrane</keyword>
<dbReference type="PANTHER" id="PTHR35895">
    <property type="entry name" value="CHROMOSOME 16, WHOLE GENOME SHOTGUN SEQUENCE"/>
    <property type="match status" value="1"/>
</dbReference>
<reference evidence="3 4" key="1">
    <citation type="submission" date="2014-09" db="EMBL/GenBank/DDBJ databases">
        <authorList>
            <person name="Ellenberger Sabrina"/>
        </authorList>
    </citation>
    <scope>NUCLEOTIDE SEQUENCE [LARGE SCALE GENOMIC DNA]</scope>
    <source>
        <strain evidence="3 4">CBS 412.66</strain>
    </source>
</reference>
<gene>
    <name evidence="3" type="primary">PARPA_09125.1 scaffold 35524</name>
</gene>
<name>A0A0B7N8Z6_9FUNG</name>
<evidence type="ECO:0000313" key="3">
    <source>
        <dbReference type="EMBL" id="CEP14935.1"/>
    </source>
</evidence>
<feature type="transmembrane region" description="Helical" evidence="2">
    <location>
        <begin position="60"/>
        <end position="84"/>
    </location>
</feature>
<accession>A0A0B7N8Z6</accession>
<protein>
    <submittedName>
        <fullName evidence="3">Uncharacterized protein</fullName>
    </submittedName>
</protein>
<dbReference type="STRING" id="35722.A0A0B7N8Z6"/>
<feature type="region of interest" description="Disordered" evidence="1">
    <location>
        <begin position="1617"/>
        <end position="1667"/>
    </location>
</feature>
<evidence type="ECO:0000313" key="4">
    <source>
        <dbReference type="Proteomes" id="UP000054107"/>
    </source>
</evidence>
<dbReference type="EMBL" id="LN731777">
    <property type="protein sequence ID" value="CEP14935.1"/>
    <property type="molecule type" value="Genomic_DNA"/>
</dbReference>
<evidence type="ECO:0000256" key="1">
    <source>
        <dbReference type="SAM" id="MobiDB-lite"/>
    </source>
</evidence>